<reference evidence="8" key="2">
    <citation type="journal article" date="2021" name="PeerJ">
        <title>Extensive microbial diversity within the chicken gut microbiome revealed by metagenomics and culture.</title>
        <authorList>
            <person name="Gilroy R."/>
            <person name="Ravi A."/>
            <person name="Getino M."/>
            <person name="Pursley I."/>
            <person name="Horton D.L."/>
            <person name="Alikhan N.F."/>
            <person name="Baker D."/>
            <person name="Gharbi K."/>
            <person name="Hall N."/>
            <person name="Watson M."/>
            <person name="Adriaenssens E.M."/>
            <person name="Foster-Nyarko E."/>
            <person name="Jarju S."/>
            <person name="Secka A."/>
            <person name="Antonio M."/>
            <person name="Oren A."/>
            <person name="Chaudhuri R.R."/>
            <person name="La Ragione R."/>
            <person name="Hildebrand F."/>
            <person name="Pallen M.J."/>
        </authorList>
    </citation>
    <scope>NUCLEOTIDE SEQUENCE</scope>
    <source>
        <strain evidence="8">ChiSxjej2B14-8506</strain>
    </source>
</reference>
<evidence type="ECO:0000259" key="7">
    <source>
        <dbReference type="PROSITE" id="PS50901"/>
    </source>
</evidence>
<evidence type="ECO:0000256" key="4">
    <source>
        <dbReference type="ARBA" id="ARBA00023125"/>
    </source>
</evidence>
<dbReference type="InterPro" id="IPR027417">
    <property type="entry name" value="P-loop_NTPase"/>
</dbReference>
<evidence type="ECO:0000256" key="6">
    <source>
        <dbReference type="SAM" id="MobiDB-lite"/>
    </source>
</evidence>
<organism evidence="8 9">
    <name type="scientific">Candidatus Fimadaptatus faecigallinarum</name>
    <dbReference type="NCBI Taxonomy" id="2840814"/>
    <lineage>
        <taxon>Bacteria</taxon>
        <taxon>Bacillati</taxon>
        <taxon>Bacillota</taxon>
        <taxon>Clostridia</taxon>
        <taxon>Eubacteriales</taxon>
        <taxon>Candidatus Fimadaptatus</taxon>
    </lineage>
</organism>
<dbReference type="InterPro" id="IPR003593">
    <property type="entry name" value="AAA+_ATPase"/>
</dbReference>
<evidence type="ECO:0000256" key="3">
    <source>
        <dbReference type="ARBA" id="ARBA00022840"/>
    </source>
</evidence>
<dbReference type="Pfam" id="PF09397">
    <property type="entry name" value="FtsK_gamma"/>
    <property type="match status" value="1"/>
</dbReference>
<dbReference type="InterPro" id="IPR036390">
    <property type="entry name" value="WH_DNA-bd_sf"/>
</dbReference>
<feature type="binding site" evidence="5">
    <location>
        <begin position="481"/>
        <end position="488"/>
    </location>
    <ligand>
        <name>ATP</name>
        <dbReference type="ChEBI" id="CHEBI:30616"/>
    </ligand>
</feature>
<feature type="region of interest" description="Disordered" evidence="6">
    <location>
        <begin position="294"/>
        <end position="322"/>
    </location>
</feature>
<dbReference type="SMART" id="SM00843">
    <property type="entry name" value="Ftsk_gamma"/>
    <property type="match status" value="1"/>
</dbReference>
<dbReference type="Pfam" id="PF01580">
    <property type="entry name" value="FtsK_SpoIIIE"/>
    <property type="match status" value="1"/>
</dbReference>
<evidence type="ECO:0000256" key="5">
    <source>
        <dbReference type="PROSITE-ProRule" id="PRU00289"/>
    </source>
</evidence>
<keyword evidence="4" id="KW-0238">DNA-binding</keyword>
<dbReference type="GO" id="GO:0003677">
    <property type="term" value="F:DNA binding"/>
    <property type="evidence" value="ECO:0007669"/>
    <property type="project" value="UniProtKB-KW"/>
</dbReference>
<proteinExistence type="inferred from homology"/>
<dbReference type="PANTHER" id="PTHR22683">
    <property type="entry name" value="SPORULATION PROTEIN RELATED"/>
    <property type="match status" value="1"/>
</dbReference>
<dbReference type="Gene3D" id="3.30.980.40">
    <property type="match status" value="1"/>
</dbReference>
<feature type="compositionally biased region" description="Low complexity" evidence="6">
    <location>
        <begin position="63"/>
        <end position="72"/>
    </location>
</feature>
<feature type="domain" description="FtsK" evidence="7">
    <location>
        <begin position="464"/>
        <end position="653"/>
    </location>
</feature>
<evidence type="ECO:0000256" key="1">
    <source>
        <dbReference type="ARBA" id="ARBA00006474"/>
    </source>
</evidence>
<dbReference type="Proteomes" id="UP000824123">
    <property type="component" value="Unassembled WGS sequence"/>
</dbReference>
<gene>
    <name evidence="8" type="ORF">IAC59_05635</name>
</gene>
<reference evidence="8" key="1">
    <citation type="submission" date="2020-10" db="EMBL/GenBank/DDBJ databases">
        <authorList>
            <person name="Gilroy R."/>
        </authorList>
    </citation>
    <scope>NUCLEOTIDE SEQUENCE</scope>
    <source>
        <strain evidence="8">ChiSxjej2B14-8506</strain>
    </source>
</reference>
<dbReference type="GO" id="GO:0016020">
    <property type="term" value="C:membrane"/>
    <property type="evidence" value="ECO:0007669"/>
    <property type="project" value="UniProtKB-SubCell"/>
</dbReference>
<comment type="similarity">
    <text evidence="1">Belongs to the FtsK/SpoIIIE/SftA family.</text>
</comment>
<dbReference type="GO" id="GO:0005524">
    <property type="term" value="F:ATP binding"/>
    <property type="evidence" value="ECO:0007669"/>
    <property type="project" value="UniProtKB-UniRule"/>
</dbReference>
<dbReference type="EMBL" id="DVNK01000037">
    <property type="protein sequence ID" value="HIU46720.1"/>
    <property type="molecule type" value="Genomic_DNA"/>
</dbReference>
<dbReference type="InterPro" id="IPR018541">
    <property type="entry name" value="Ftsk_gamma"/>
</dbReference>
<protein>
    <submittedName>
        <fullName evidence="8">DNA translocase FtsK</fullName>
    </submittedName>
</protein>
<dbReference type="InterPro" id="IPR050206">
    <property type="entry name" value="FtsK/SpoIIIE/SftA"/>
</dbReference>
<sequence length="810" mass="85676">MQEGANAQAAAHVDVRPLDEVPAARSDVPEWAAPAPAAREAAEFGYGAAQAGQAAGAPGGAARGYSPAPGSAYAAGTGYDHGMPYERYGEPYSVPGDVHGDAARPAPQAQSAGWTQPVAGYQPVNATQATSQSQSMNAAQAAGQAQPMNAAQAAGQAQPVNAAQATSQAQPVNAAQAAGQAQVVSAAQSVAPAGSASDELPDELPEFEPLPELDERHVQAVRDAEAGVQSTAGQPAYDAQSDAAAHAPVDTDGIAFDGYAGEGGVNEEIALQHTPEIVPETARRVAMYTPVEADLDKPLGDGTRLDGTPIRMPKPAMEEIPEDKPYFYPPIDLLHFSEGNGVSMQEQQQIDAEKALKLEQTLQSFGIQAKVVGVSRGPAVTRFEMTPAPGVRVSKISGLADDIALNLAATTVRIEAPIPGKSAVGIELPNEQREMVTLRDVLDSPEAARAQSKLAVALGKDNAGKLVIADIAKMPHVLIAGATGSGKSVCINTIIMSIIYRATPDEVRLILIDPKVVELSVYNGVPHLLIPVVTDPKKAASALNWAVLEMTERYQKFAERGVRDIKGFNHNLKDGEKPLPQIVVIIDELADLMMVAPGEVEDAICRLAQLARAAGIHLVIATQRPSVNVITGVIKANIPSRIAFTVASQVDSRTILDGAGAEKLLGRGDMLFFPQGVSKPQRVQGANVTDEEVNAVTEFIKSQHEAVYNPDILEQLECEDQSDAEKDERKDDECDPLLAQAVEIAVELGQVSISMLQRRMRIGYARAGRIVDEMTRRGIIGEADGAKPRMVLMSREEFRRLYGDNAGANS</sequence>
<keyword evidence="3 5" id="KW-0067">ATP-binding</keyword>
<dbReference type="PANTHER" id="PTHR22683:SF41">
    <property type="entry name" value="DNA TRANSLOCASE FTSK"/>
    <property type="match status" value="1"/>
</dbReference>
<dbReference type="InterPro" id="IPR002543">
    <property type="entry name" value="FtsK_dom"/>
</dbReference>
<dbReference type="InterPro" id="IPR041027">
    <property type="entry name" value="FtsK_alpha"/>
</dbReference>
<dbReference type="Gene3D" id="1.10.10.10">
    <property type="entry name" value="Winged helix-like DNA-binding domain superfamily/Winged helix DNA-binding domain"/>
    <property type="match status" value="1"/>
</dbReference>
<dbReference type="InterPro" id="IPR036388">
    <property type="entry name" value="WH-like_DNA-bd_sf"/>
</dbReference>
<accession>A0A9D1LRI8</accession>
<comment type="caution">
    <text evidence="8">The sequence shown here is derived from an EMBL/GenBank/DDBJ whole genome shotgun (WGS) entry which is preliminary data.</text>
</comment>
<dbReference type="SUPFAM" id="SSF46785">
    <property type="entry name" value="Winged helix' DNA-binding domain"/>
    <property type="match status" value="1"/>
</dbReference>
<evidence type="ECO:0000313" key="9">
    <source>
        <dbReference type="Proteomes" id="UP000824123"/>
    </source>
</evidence>
<dbReference type="Gene3D" id="3.40.50.300">
    <property type="entry name" value="P-loop containing nucleotide triphosphate hydrolases"/>
    <property type="match status" value="1"/>
</dbReference>
<dbReference type="CDD" id="cd01127">
    <property type="entry name" value="TrwB_TraG_TraD_VirD4"/>
    <property type="match status" value="1"/>
</dbReference>
<dbReference type="PROSITE" id="PS50901">
    <property type="entry name" value="FTSK"/>
    <property type="match status" value="1"/>
</dbReference>
<feature type="region of interest" description="Disordered" evidence="6">
    <location>
        <begin position="50"/>
        <end position="114"/>
    </location>
</feature>
<dbReference type="SMART" id="SM00382">
    <property type="entry name" value="AAA"/>
    <property type="match status" value="1"/>
</dbReference>
<evidence type="ECO:0000313" key="8">
    <source>
        <dbReference type="EMBL" id="HIU46720.1"/>
    </source>
</evidence>
<name>A0A9D1LRI8_9FIRM</name>
<keyword evidence="2 5" id="KW-0547">Nucleotide-binding</keyword>
<dbReference type="Pfam" id="PF17854">
    <property type="entry name" value="FtsK_alpha"/>
    <property type="match status" value="1"/>
</dbReference>
<dbReference type="AlphaFoldDB" id="A0A9D1LRI8"/>
<evidence type="ECO:0000256" key="2">
    <source>
        <dbReference type="ARBA" id="ARBA00022741"/>
    </source>
</evidence>
<dbReference type="SUPFAM" id="SSF52540">
    <property type="entry name" value="P-loop containing nucleoside triphosphate hydrolases"/>
    <property type="match status" value="1"/>
</dbReference>